<dbReference type="PANTHER" id="PTHR23334">
    <property type="entry name" value="CCAAT/ENHANCER BINDING PROTEIN"/>
    <property type="match status" value="1"/>
</dbReference>
<feature type="compositionally biased region" description="Low complexity" evidence="1">
    <location>
        <begin position="91"/>
        <end position="102"/>
    </location>
</feature>
<feature type="compositionally biased region" description="Polar residues" evidence="1">
    <location>
        <begin position="137"/>
        <end position="163"/>
    </location>
</feature>
<dbReference type="GO" id="GO:0000978">
    <property type="term" value="F:RNA polymerase II cis-regulatory region sequence-specific DNA binding"/>
    <property type="evidence" value="ECO:0007669"/>
    <property type="project" value="TreeGrafter"/>
</dbReference>
<dbReference type="EMBL" id="DAKRPA010000030">
    <property type="protein sequence ID" value="DBA02503.1"/>
    <property type="molecule type" value="Genomic_DNA"/>
</dbReference>
<dbReference type="PANTHER" id="PTHR23334:SF20">
    <property type="entry name" value="BASIC LEUCINE ZIPPER 24"/>
    <property type="match status" value="1"/>
</dbReference>
<dbReference type="GO" id="GO:0000981">
    <property type="term" value="F:DNA-binding transcription factor activity, RNA polymerase II-specific"/>
    <property type="evidence" value="ECO:0007669"/>
    <property type="project" value="TreeGrafter"/>
</dbReference>
<dbReference type="InterPro" id="IPR046347">
    <property type="entry name" value="bZIP_sf"/>
</dbReference>
<reference evidence="3" key="1">
    <citation type="submission" date="2022-11" db="EMBL/GenBank/DDBJ databases">
        <authorList>
            <person name="Morgan W.R."/>
            <person name="Tartar A."/>
        </authorList>
    </citation>
    <scope>NUCLEOTIDE SEQUENCE</scope>
    <source>
        <strain evidence="3">ARSEF 373</strain>
    </source>
</reference>
<organism evidence="3 4">
    <name type="scientific">Lagenidium giganteum</name>
    <dbReference type="NCBI Taxonomy" id="4803"/>
    <lineage>
        <taxon>Eukaryota</taxon>
        <taxon>Sar</taxon>
        <taxon>Stramenopiles</taxon>
        <taxon>Oomycota</taxon>
        <taxon>Peronosporomycetes</taxon>
        <taxon>Pythiales</taxon>
        <taxon>Pythiaceae</taxon>
    </lineage>
</organism>
<keyword evidence="4" id="KW-1185">Reference proteome</keyword>
<feature type="region of interest" description="Disordered" evidence="1">
    <location>
        <begin position="263"/>
        <end position="306"/>
    </location>
</feature>
<feature type="compositionally biased region" description="Polar residues" evidence="1">
    <location>
        <begin position="21"/>
        <end position="33"/>
    </location>
</feature>
<dbReference type="SMART" id="SM00338">
    <property type="entry name" value="BRLZ"/>
    <property type="match status" value="1"/>
</dbReference>
<sequence>MSTGLHAAARGELGLPHVNASAANNMPPSSQGYLSIGAQNDGGHGGLPKPLSLSPRTTFGMDDLRDFCGPLGSFKTGLTPRFSTGLTPRSGFTPRFTTGFTPRPLPTGPGANGNGNGSSASNGNGNGSNGNGSNPNDTNGFFSRNTGFSPRSGESNNKISPTGFTPKDVTGLKMPMRFPGTFTSSPPKLGMHDPMQSKMGMHDPMQHMHNKGPHGGHHPQQHPQHPGGHPHPSHHHMGGGPAPHEMTQMNMAMFDYMNRQGVPTPPQSANTVRPNVSPMSEKTANSTQDELDERRRMKNRERVRKCRKRKQDRLNFLEERTADLEKENGNLKAKLARSSASGRAEPLTEAQMKELRKKQNTTLSAYIRAFNEIEGAFEAGARSVWADNAEIMYGNQGQRLVGIDNIIFNKKEAAAVFSSFKIKQYNVQWKPEAHEKCIVYWEVEATLQPNATAQRVPCTAPFSELSAFVGEADVLSFTLVSHLTFDDGKIAEEARQVQLMQVAETILAKYASEPKKASDVLRCLLNV</sequence>
<proteinExistence type="predicted"/>
<gene>
    <name evidence="3" type="ORF">N0F65_010975</name>
</gene>
<feature type="region of interest" description="Disordered" evidence="1">
    <location>
        <begin position="206"/>
        <end position="246"/>
    </location>
</feature>
<feature type="region of interest" description="Disordered" evidence="1">
    <location>
        <begin position="19"/>
        <end position="56"/>
    </location>
</feature>
<dbReference type="SUPFAM" id="SSF57959">
    <property type="entry name" value="Leucine zipper domain"/>
    <property type="match status" value="1"/>
</dbReference>
<dbReference type="GO" id="GO:0006351">
    <property type="term" value="P:DNA-templated transcription"/>
    <property type="evidence" value="ECO:0007669"/>
    <property type="project" value="InterPro"/>
</dbReference>
<evidence type="ECO:0000259" key="2">
    <source>
        <dbReference type="PROSITE" id="PS50217"/>
    </source>
</evidence>
<protein>
    <recommendedName>
        <fullName evidence="2">BZIP domain-containing protein</fullName>
    </recommendedName>
</protein>
<reference evidence="3" key="2">
    <citation type="journal article" date="2023" name="Microbiol Resour">
        <title>Decontamination and Annotation of the Draft Genome Sequence of the Oomycete Lagenidium giganteum ARSEF 373.</title>
        <authorList>
            <person name="Morgan W.R."/>
            <person name="Tartar A."/>
        </authorList>
    </citation>
    <scope>NUCLEOTIDE SEQUENCE</scope>
    <source>
        <strain evidence="3">ARSEF 373</strain>
    </source>
</reference>
<comment type="caution">
    <text evidence="3">The sequence shown here is derived from an EMBL/GenBank/DDBJ whole genome shotgun (WGS) entry which is preliminary data.</text>
</comment>
<dbReference type="PROSITE" id="PS50217">
    <property type="entry name" value="BZIP"/>
    <property type="match status" value="1"/>
</dbReference>
<name>A0AAV2Z554_9STRA</name>
<feature type="compositionally biased region" description="Basic residues" evidence="1">
    <location>
        <begin position="208"/>
        <end position="220"/>
    </location>
</feature>
<evidence type="ECO:0000313" key="4">
    <source>
        <dbReference type="Proteomes" id="UP001146120"/>
    </source>
</evidence>
<feature type="compositionally biased region" description="Polar residues" evidence="1">
    <location>
        <begin position="267"/>
        <end position="288"/>
    </location>
</feature>
<dbReference type="Gene3D" id="1.20.5.170">
    <property type="match status" value="1"/>
</dbReference>
<evidence type="ECO:0000313" key="3">
    <source>
        <dbReference type="EMBL" id="DBA02503.1"/>
    </source>
</evidence>
<feature type="compositionally biased region" description="Basic residues" evidence="1">
    <location>
        <begin position="296"/>
        <end position="306"/>
    </location>
</feature>
<dbReference type="Proteomes" id="UP001146120">
    <property type="component" value="Unassembled WGS sequence"/>
</dbReference>
<dbReference type="InterPro" id="IPR004827">
    <property type="entry name" value="bZIP"/>
</dbReference>
<dbReference type="InterPro" id="IPR032710">
    <property type="entry name" value="NTF2-like_dom_sf"/>
</dbReference>
<evidence type="ECO:0000256" key="1">
    <source>
        <dbReference type="SAM" id="MobiDB-lite"/>
    </source>
</evidence>
<feature type="domain" description="BZIP" evidence="2">
    <location>
        <begin position="289"/>
        <end position="337"/>
    </location>
</feature>
<feature type="region of interest" description="Disordered" evidence="1">
    <location>
        <begin position="79"/>
        <end position="189"/>
    </location>
</feature>
<dbReference type="CDD" id="cd14691">
    <property type="entry name" value="bZIP_XBP1"/>
    <property type="match status" value="1"/>
</dbReference>
<dbReference type="InterPro" id="IPR031106">
    <property type="entry name" value="C/EBP"/>
</dbReference>
<accession>A0AAV2Z554</accession>
<dbReference type="AlphaFoldDB" id="A0AAV2Z554"/>
<dbReference type="Pfam" id="PF00170">
    <property type="entry name" value="bZIP_1"/>
    <property type="match status" value="1"/>
</dbReference>
<dbReference type="SUPFAM" id="SSF54427">
    <property type="entry name" value="NTF2-like"/>
    <property type="match status" value="1"/>
</dbReference>